<evidence type="ECO:0000256" key="5">
    <source>
        <dbReference type="ARBA" id="ARBA00022692"/>
    </source>
</evidence>
<comment type="subcellular location">
    <subcellularLocation>
        <location evidence="1">Cell membrane</location>
        <topology evidence="1">Multi-pass membrane protein</topology>
    </subcellularLocation>
</comment>
<name>A0AA42SSU0_AQUAC</name>
<comment type="similarity">
    <text evidence="2">Belongs to the tellurite-resistance/dicarboxylate transporter (TDT) family.</text>
</comment>
<keyword evidence="3" id="KW-0813">Transport</keyword>
<keyword evidence="5 8" id="KW-0812">Transmembrane</keyword>
<feature type="transmembrane region" description="Helical" evidence="8">
    <location>
        <begin position="183"/>
        <end position="212"/>
    </location>
</feature>
<dbReference type="GO" id="GO:0000319">
    <property type="term" value="F:sulfite transmembrane transporter activity"/>
    <property type="evidence" value="ECO:0007669"/>
    <property type="project" value="TreeGrafter"/>
</dbReference>
<dbReference type="EMBL" id="JAOBYN010000004">
    <property type="protein sequence ID" value="MDH1054256.1"/>
    <property type="molecule type" value="Genomic_DNA"/>
</dbReference>
<accession>A0AA42SSU0</accession>
<gene>
    <name evidence="9" type="ORF">N5C05_05715</name>
</gene>
<feature type="transmembrane region" description="Helical" evidence="8">
    <location>
        <begin position="21"/>
        <end position="41"/>
    </location>
</feature>
<feature type="transmembrane region" description="Helical" evidence="8">
    <location>
        <begin position="303"/>
        <end position="323"/>
    </location>
</feature>
<dbReference type="InterPro" id="IPR004695">
    <property type="entry name" value="SLAC1/Mae1/Ssu1/TehA"/>
</dbReference>
<feature type="transmembrane region" description="Helical" evidence="8">
    <location>
        <begin position="329"/>
        <end position="349"/>
    </location>
</feature>
<comment type="caution">
    <text evidence="9">The sequence shown here is derived from an EMBL/GenBank/DDBJ whole genome shotgun (WGS) entry which is preliminary data.</text>
</comment>
<evidence type="ECO:0000256" key="7">
    <source>
        <dbReference type="ARBA" id="ARBA00023136"/>
    </source>
</evidence>
<dbReference type="GO" id="GO:0005886">
    <property type="term" value="C:plasma membrane"/>
    <property type="evidence" value="ECO:0007669"/>
    <property type="project" value="UniProtKB-SubCell"/>
</dbReference>
<feature type="transmembrane region" description="Helical" evidence="8">
    <location>
        <begin position="157"/>
        <end position="177"/>
    </location>
</feature>
<dbReference type="Proteomes" id="UP001158730">
    <property type="component" value="Unassembled WGS sequence"/>
</dbReference>
<keyword evidence="4" id="KW-1003">Cell membrane</keyword>
<dbReference type="PANTHER" id="PTHR31686:SF1">
    <property type="entry name" value="SULFITE EFFLUX PUMP SSU1"/>
    <property type="match status" value="1"/>
</dbReference>
<evidence type="ECO:0000256" key="4">
    <source>
        <dbReference type="ARBA" id="ARBA00022475"/>
    </source>
</evidence>
<feature type="transmembrane region" description="Helical" evidence="8">
    <location>
        <begin position="264"/>
        <end position="291"/>
    </location>
</feature>
<dbReference type="RefSeq" id="WP_237045911.1">
    <property type="nucleotide sequence ID" value="NZ_AP025273.1"/>
</dbReference>
<evidence type="ECO:0000256" key="6">
    <source>
        <dbReference type="ARBA" id="ARBA00022989"/>
    </source>
</evidence>
<evidence type="ECO:0000256" key="8">
    <source>
        <dbReference type="SAM" id="Phobius"/>
    </source>
</evidence>
<keyword evidence="6 8" id="KW-1133">Transmembrane helix</keyword>
<reference evidence="9" key="1">
    <citation type="submission" date="2022-09" db="EMBL/GenBank/DDBJ databases">
        <title>Intensive care unit water sources are persistently colonized with multi-drug resistant bacteria and are the site of extensive horizontal gene transfer of antibiotic resistance genes.</title>
        <authorList>
            <person name="Diorio-Toth L."/>
        </authorList>
    </citation>
    <scope>NUCLEOTIDE SEQUENCE</scope>
    <source>
        <strain evidence="9">GD03990</strain>
    </source>
</reference>
<dbReference type="Pfam" id="PF03595">
    <property type="entry name" value="SLAC1"/>
    <property type="match status" value="1"/>
</dbReference>
<evidence type="ECO:0000256" key="1">
    <source>
        <dbReference type="ARBA" id="ARBA00004651"/>
    </source>
</evidence>
<evidence type="ECO:0000313" key="10">
    <source>
        <dbReference type="Proteomes" id="UP001158730"/>
    </source>
</evidence>
<feature type="transmembrane region" description="Helical" evidence="8">
    <location>
        <begin position="90"/>
        <end position="112"/>
    </location>
</feature>
<dbReference type="InterPro" id="IPR051629">
    <property type="entry name" value="Sulfite_efflux_TDT"/>
</dbReference>
<proteinExistence type="inferred from homology"/>
<sequence length="382" mass="41177">MPRPFSRLPEPWAFVRHFTPNWFAMTMGTGVLALVIAHLPWALPGQMILAEVLWLFGVALFALFALLFLTRVLLHRDTLWPMLLHPVQSMFLGAIPMGLAVLISGLVQFGPARWGDGVYALAHALWWLDAAMALGSALLVPYLMFTRQSHALEKMTAVWLLPIVAPEVAAGAAGALAPHLDPAAARLVLVVGFILWGMSLALAFSLITLVLLRLALHKLPDTDFAATSWLPLGPLATGCLGLLTMGQAAPAAFTGTPLAAAAELAHGIGLVGGLALWGAGLWWLVIATLFTRHYIRDNMAFNLGWWGFTFPLGVFALATLELLRLTELSFFALVGLVLSVQLAAIWLLVLQRTLRGVWHGELFQAPCLGGPQSAAHGVFSAD</sequence>
<dbReference type="FunFam" id="1.50.10.150:FF:000004">
    <property type="entry name" value="Malic acid transporter"/>
    <property type="match status" value="1"/>
</dbReference>
<evidence type="ECO:0000256" key="3">
    <source>
        <dbReference type="ARBA" id="ARBA00022448"/>
    </source>
</evidence>
<evidence type="ECO:0000313" key="9">
    <source>
        <dbReference type="EMBL" id="MDH1054256.1"/>
    </source>
</evidence>
<organism evidence="9 10">
    <name type="scientific">Aquipseudomonas alcaligenes</name>
    <name type="common">Pseudomonas alcaligenes</name>
    <dbReference type="NCBI Taxonomy" id="43263"/>
    <lineage>
        <taxon>Bacteria</taxon>
        <taxon>Pseudomonadati</taxon>
        <taxon>Pseudomonadota</taxon>
        <taxon>Gammaproteobacteria</taxon>
        <taxon>Pseudomonadales</taxon>
        <taxon>Pseudomonadaceae</taxon>
        <taxon>Aquipseudomonas</taxon>
    </lineage>
</organism>
<dbReference type="InterPro" id="IPR038665">
    <property type="entry name" value="Voltage-dep_anion_channel_sf"/>
</dbReference>
<protein>
    <submittedName>
        <fullName evidence="9">TDT family transporter</fullName>
    </submittedName>
</protein>
<feature type="transmembrane region" description="Helical" evidence="8">
    <location>
        <begin position="224"/>
        <end position="244"/>
    </location>
</feature>
<dbReference type="AlphaFoldDB" id="A0AA42SSU0"/>
<feature type="transmembrane region" description="Helical" evidence="8">
    <location>
        <begin position="124"/>
        <end position="145"/>
    </location>
</feature>
<keyword evidence="7 8" id="KW-0472">Membrane</keyword>
<dbReference type="Gene3D" id="1.50.10.150">
    <property type="entry name" value="Voltage-dependent anion channel"/>
    <property type="match status" value="1"/>
</dbReference>
<dbReference type="PANTHER" id="PTHR31686">
    <property type="match status" value="1"/>
</dbReference>
<dbReference type="CDD" id="cd09318">
    <property type="entry name" value="TDT_SSU1"/>
    <property type="match status" value="1"/>
</dbReference>
<feature type="transmembrane region" description="Helical" evidence="8">
    <location>
        <begin position="47"/>
        <end position="69"/>
    </location>
</feature>
<evidence type="ECO:0000256" key="2">
    <source>
        <dbReference type="ARBA" id="ARBA00008566"/>
    </source>
</evidence>